<protein>
    <submittedName>
        <fullName evidence="1">Uncharacterized protein</fullName>
    </submittedName>
</protein>
<comment type="caution">
    <text evidence="1">The sequence shown here is derived from an EMBL/GenBank/DDBJ whole genome shotgun (WGS) entry which is preliminary data.</text>
</comment>
<sequence length="222" mass="25847">MEDTQELSNIIRVTPQRISQMSREERLMEAINEIQNDTGFTQKELSQKYGVSESEISKKKNNLSFKPRGRYLTEAEELEMIKMVDESNTKNIPITKENILNWVVGKLRKVKFQDEARLKAEKEAEFQGFIQSVHKVIVENQIQPKNVITSDEKGVLFTKMNQKVAIIDRGNKFETVKPRFPNYFMNLKNKIGKKLYKNLSFITSIIKIFIQTNLNLGQVENN</sequence>
<dbReference type="GO" id="GO:0003677">
    <property type="term" value="F:DNA binding"/>
    <property type="evidence" value="ECO:0007669"/>
    <property type="project" value="InterPro"/>
</dbReference>
<name>D3BP46_HETP5</name>
<evidence type="ECO:0000313" key="2">
    <source>
        <dbReference type="Proteomes" id="UP000001396"/>
    </source>
</evidence>
<dbReference type="InterPro" id="IPR010982">
    <property type="entry name" value="Lambda_DNA-bd_dom_sf"/>
</dbReference>
<keyword evidence="2" id="KW-1185">Reference proteome</keyword>
<organism evidence="1 2">
    <name type="scientific">Heterostelium pallidum (strain ATCC 26659 / Pp 5 / PN500)</name>
    <name type="common">Cellular slime mold</name>
    <name type="synonym">Polysphondylium pallidum</name>
    <dbReference type="NCBI Taxonomy" id="670386"/>
    <lineage>
        <taxon>Eukaryota</taxon>
        <taxon>Amoebozoa</taxon>
        <taxon>Evosea</taxon>
        <taxon>Eumycetozoa</taxon>
        <taxon>Dictyostelia</taxon>
        <taxon>Acytosteliales</taxon>
        <taxon>Acytosteliaceae</taxon>
        <taxon>Heterostelium</taxon>
    </lineage>
</organism>
<reference evidence="1 2" key="1">
    <citation type="journal article" date="2011" name="Genome Res.">
        <title>Phylogeny-wide analysis of social amoeba genomes highlights ancient origins for complex intercellular communication.</title>
        <authorList>
            <person name="Heidel A.J."/>
            <person name="Lawal H.M."/>
            <person name="Felder M."/>
            <person name="Schilde C."/>
            <person name="Helps N.R."/>
            <person name="Tunggal B."/>
            <person name="Rivero F."/>
            <person name="John U."/>
            <person name="Schleicher M."/>
            <person name="Eichinger L."/>
            <person name="Platzer M."/>
            <person name="Noegel A.A."/>
            <person name="Schaap P."/>
            <person name="Gloeckner G."/>
        </authorList>
    </citation>
    <scope>NUCLEOTIDE SEQUENCE [LARGE SCALE GENOMIC DNA]</scope>
    <source>
        <strain evidence="2">ATCC 26659 / Pp 5 / PN500</strain>
    </source>
</reference>
<evidence type="ECO:0000313" key="1">
    <source>
        <dbReference type="EMBL" id="EFA77056.1"/>
    </source>
</evidence>
<dbReference type="SUPFAM" id="SSF47413">
    <property type="entry name" value="lambda repressor-like DNA-binding domains"/>
    <property type="match status" value="1"/>
</dbReference>
<accession>D3BP46</accession>
<gene>
    <name evidence="1" type="ORF">PPL_09809</name>
</gene>
<dbReference type="EMBL" id="ADBJ01000044">
    <property type="protein sequence ID" value="EFA77056.1"/>
    <property type="molecule type" value="Genomic_DNA"/>
</dbReference>
<dbReference type="Proteomes" id="UP000001396">
    <property type="component" value="Unassembled WGS sequence"/>
</dbReference>
<dbReference type="RefSeq" id="XP_020429185.1">
    <property type="nucleotide sequence ID" value="XM_020580598.1"/>
</dbReference>
<dbReference type="GeneID" id="31365281"/>
<dbReference type="InParanoid" id="D3BP46"/>
<dbReference type="AlphaFoldDB" id="D3BP46"/>
<proteinExistence type="predicted"/>